<proteinExistence type="predicted"/>
<dbReference type="RefSeq" id="WP_085072282.1">
    <property type="nucleotide sequence ID" value="NZ_CP019706.1"/>
</dbReference>
<dbReference type="PROSITE" id="PS51318">
    <property type="entry name" value="TAT"/>
    <property type="match status" value="1"/>
</dbReference>
<name>A0A1W6BAZ2_9GAMM</name>
<dbReference type="KEGG" id="palh:B1H58_10380"/>
<evidence type="ECO:0000313" key="2">
    <source>
        <dbReference type="Proteomes" id="UP000192900"/>
    </source>
</evidence>
<evidence type="ECO:0008006" key="3">
    <source>
        <dbReference type="Google" id="ProtNLM"/>
    </source>
</evidence>
<dbReference type="Proteomes" id="UP000192900">
    <property type="component" value="Chromosome"/>
</dbReference>
<organism evidence="1 2">
    <name type="scientific">Pantoea alhagi</name>
    <dbReference type="NCBI Taxonomy" id="1891675"/>
    <lineage>
        <taxon>Bacteria</taxon>
        <taxon>Pseudomonadati</taxon>
        <taxon>Pseudomonadota</taxon>
        <taxon>Gammaproteobacteria</taxon>
        <taxon>Enterobacterales</taxon>
        <taxon>Erwiniaceae</taxon>
        <taxon>Pantoea</taxon>
    </lineage>
</organism>
<dbReference type="STRING" id="1891675.B1H58_10380"/>
<gene>
    <name evidence="1" type="ORF">B1H58_10380</name>
</gene>
<sequence length="167" mass="18271">MTHYSRRRVLKMAGVVAIASATGQLLSLPRLKAAQPQGPLPGLDEFIQVSRLLIQQTELNVTVAHALTQAFSQTQKGFISELTRLKNLLQNQPALLQQDRLKFADADAESEKLAKAILSGWYNGVVGKGNHALYITYVNTLASQLVSDKLVPPSFSYGQIGSWAQQP</sequence>
<accession>A0A1W6BAZ2</accession>
<dbReference type="InterPro" id="IPR024651">
    <property type="entry name" value="FAD-SLDH_ssu"/>
</dbReference>
<dbReference type="InterPro" id="IPR006311">
    <property type="entry name" value="TAT_signal"/>
</dbReference>
<keyword evidence="2" id="KW-1185">Reference proteome</keyword>
<dbReference type="Pfam" id="PF12318">
    <property type="entry name" value="FAD-SLDH"/>
    <property type="match status" value="1"/>
</dbReference>
<protein>
    <recommendedName>
        <fullName evidence="3">Sorbitol dehydrogenase</fullName>
    </recommendedName>
</protein>
<evidence type="ECO:0000313" key="1">
    <source>
        <dbReference type="EMBL" id="ARJ44258.1"/>
    </source>
</evidence>
<dbReference type="EMBL" id="CP019706">
    <property type="protein sequence ID" value="ARJ44258.1"/>
    <property type="molecule type" value="Genomic_DNA"/>
</dbReference>
<dbReference type="OrthoDB" id="8635030at2"/>
<dbReference type="AlphaFoldDB" id="A0A1W6BAZ2"/>
<reference evidence="1 2" key="1">
    <citation type="submission" date="2017-02" db="EMBL/GenBank/DDBJ databases">
        <title>Complete genome sequence of the drought resistance-promoting endophyte Pantoea alhagi LTYR-11Z.</title>
        <authorList>
            <person name="Zhang L."/>
        </authorList>
    </citation>
    <scope>NUCLEOTIDE SEQUENCE [LARGE SCALE GENOMIC DNA]</scope>
    <source>
        <strain evidence="1 2">LTYR-11Z</strain>
    </source>
</reference>